<protein>
    <submittedName>
        <fullName evidence="1">Uncharacterized protein</fullName>
    </submittedName>
</protein>
<name>A0ABS9L8Y1_9MICC</name>
<evidence type="ECO:0000313" key="2">
    <source>
        <dbReference type="Proteomes" id="UP001165368"/>
    </source>
</evidence>
<dbReference type="RefSeq" id="WP_237822123.1">
    <property type="nucleotide sequence ID" value="NZ_JAKLTQ010000011.1"/>
</dbReference>
<organism evidence="1 2">
    <name type="scientific">Arthrobacter hankyongi</name>
    <dbReference type="NCBI Taxonomy" id="2904801"/>
    <lineage>
        <taxon>Bacteria</taxon>
        <taxon>Bacillati</taxon>
        <taxon>Actinomycetota</taxon>
        <taxon>Actinomycetes</taxon>
        <taxon>Micrococcales</taxon>
        <taxon>Micrococcaceae</taxon>
        <taxon>Arthrobacter</taxon>
    </lineage>
</organism>
<reference evidence="1" key="1">
    <citation type="submission" date="2022-01" db="EMBL/GenBank/DDBJ databases">
        <authorList>
            <person name="Jo J.-H."/>
            <person name="Im W.-T."/>
        </authorList>
    </citation>
    <scope>NUCLEOTIDE SEQUENCE</scope>
    <source>
        <strain evidence="1">I2-34</strain>
    </source>
</reference>
<dbReference type="EMBL" id="JAKLTQ010000011">
    <property type="protein sequence ID" value="MCG2623125.1"/>
    <property type="molecule type" value="Genomic_DNA"/>
</dbReference>
<proteinExistence type="predicted"/>
<evidence type="ECO:0000313" key="1">
    <source>
        <dbReference type="EMBL" id="MCG2623125.1"/>
    </source>
</evidence>
<sequence length="71" mass="8111">MEKPDLTTRFMHAMQRLMNVFGPADSTDSDTPVVHRHDDAEMASDEQLADLEVEHDNQGHSWALRKKHPGE</sequence>
<accession>A0ABS9L8Y1</accession>
<gene>
    <name evidence="1" type="ORF">LVY72_14575</name>
</gene>
<keyword evidence="2" id="KW-1185">Reference proteome</keyword>
<comment type="caution">
    <text evidence="1">The sequence shown here is derived from an EMBL/GenBank/DDBJ whole genome shotgun (WGS) entry which is preliminary data.</text>
</comment>
<dbReference type="Proteomes" id="UP001165368">
    <property type="component" value="Unassembled WGS sequence"/>
</dbReference>